<dbReference type="EMBL" id="BFEA01000145">
    <property type="protein sequence ID" value="GBG71369.1"/>
    <property type="molecule type" value="Genomic_DNA"/>
</dbReference>
<feature type="domain" description="CCHC-type" evidence="3">
    <location>
        <begin position="57"/>
        <end position="73"/>
    </location>
</feature>
<dbReference type="AlphaFoldDB" id="A0A388KMT4"/>
<dbReference type="GO" id="GO:0003676">
    <property type="term" value="F:nucleic acid binding"/>
    <property type="evidence" value="ECO:0007669"/>
    <property type="project" value="InterPro"/>
</dbReference>
<feature type="region of interest" description="Disordered" evidence="2">
    <location>
        <begin position="193"/>
        <end position="280"/>
    </location>
</feature>
<organism evidence="4 5">
    <name type="scientific">Chara braunii</name>
    <name type="common">Braun's stonewort</name>
    <dbReference type="NCBI Taxonomy" id="69332"/>
    <lineage>
        <taxon>Eukaryota</taxon>
        <taxon>Viridiplantae</taxon>
        <taxon>Streptophyta</taxon>
        <taxon>Charophyceae</taxon>
        <taxon>Charales</taxon>
        <taxon>Characeae</taxon>
        <taxon>Chara</taxon>
    </lineage>
</organism>
<gene>
    <name evidence="4" type="ORF">CBR_g8788</name>
</gene>
<comment type="caution">
    <text evidence="4">The sequence shown here is derived from an EMBL/GenBank/DDBJ whole genome shotgun (WGS) entry which is preliminary data.</text>
</comment>
<sequence length="361" mass="40844">MGSRRDEPRGRYERYRGYDSGGWDSGDDRRDRGRERERRADYRRGSSAEEYGRRSVKCYECREIGHYRSQCPRLQGRSGIGGGSGGTVMFSQELENSLSSVGRMARQLLDQQAAAEEAEREAEAKKKKEEEEKAAKEEEAKTALARKLEKEVEEKRRQWEIKKLLVQQREEYEEKLEKPVGLNRKMKGITIGARKKKCNEMPPSTSDEDEVAEEVEEVMPLKDKRKCRDSTGVVESSPPVETPTKMGKLVEAGTPASQKRKGRGTPTKADSQVARLAKGENPWEGVPLADKYATESAYRKVVRRTIASFYPETLKAMCKGAELPFHGVNDAVDILFELRVTYCYRGKKPSGSSSDKPGEEE</sequence>
<dbReference type="GO" id="GO:0008270">
    <property type="term" value="F:zinc ion binding"/>
    <property type="evidence" value="ECO:0007669"/>
    <property type="project" value="UniProtKB-KW"/>
</dbReference>
<dbReference type="InterPro" id="IPR036875">
    <property type="entry name" value="Znf_CCHC_sf"/>
</dbReference>
<reference evidence="4 5" key="1">
    <citation type="journal article" date="2018" name="Cell">
        <title>The Chara Genome: Secondary Complexity and Implications for Plant Terrestrialization.</title>
        <authorList>
            <person name="Nishiyama T."/>
            <person name="Sakayama H."/>
            <person name="Vries J.D."/>
            <person name="Buschmann H."/>
            <person name="Saint-Marcoux D."/>
            <person name="Ullrich K.K."/>
            <person name="Haas F.B."/>
            <person name="Vanderstraeten L."/>
            <person name="Becker D."/>
            <person name="Lang D."/>
            <person name="Vosolsobe S."/>
            <person name="Rombauts S."/>
            <person name="Wilhelmsson P.K.I."/>
            <person name="Janitza P."/>
            <person name="Kern R."/>
            <person name="Heyl A."/>
            <person name="Rumpler F."/>
            <person name="Villalobos L.I.A.C."/>
            <person name="Clay J.M."/>
            <person name="Skokan R."/>
            <person name="Toyoda A."/>
            <person name="Suzuki Y."/>
            <person name="Kagoshima H."/>
            <person name="Schijlen E."/>
            <person name="Tajeshwar N."/>
            <person name="Catarino B."/>
            <person name="Hetherington A.J."/>
            <person name="Saltykova A."/>
            <person name="Bonnot C."/>
            <person name="Breuninger H."/>
            <person name="Symeonidi A."/>
            <person name="Radhakrishnan G.V."/>
            <person name="Van Nieuwerburgh F."/>
            <person name="Deforce D."/>
            <person name="Chang C."/>
            <person name="Karol K.G."/>
            <person name="Hedrich R."/>
            <person name="Ulvskov P."/>
            <person name="Glockner G."/>
            <person name="Delwiche C.F."/>
            <person name="Petrasek J."/>
            <person name="Van de Peer Y."/>
            <person name="Friml J."/>
            <person name="Beilby M."/>
            <person name="Dolan L."/>
            <person name="Kohara Y."/>
            <person name="Sugano S."/>
            <person name="Fujiyama A."/>
            <person name="Delaux P.-M."/>
            <person name="Quint M."/>
            <person name="TheiBen G."/>
            <person name="Hagemann M."/>
            <person name="Harholt J."/>
            <person name="Dunand C."/>
            <person name="Zachgo S."/>
            <person name="Langdale J."/>
            <person name="Maumus F."/>
            <person name="Straeten D.V.D."/>
            <person name="Gould S.B."/>
            <person name="Rensing S.A."/>
        </authorList>
    </citation>
    <scope>NUCLEOTIDE SEQUENCE [LARGE SCALE GENOMIC DNA]</scope>
    <source>
        <strain evidence="4 5">S276</strain>
    </source>
</reference>
<protein>
    <recommendedName>
        <fullName evidence="3">CCHC-type domain-containing protein</fullName>
    </recommendedName>
</protein>
<evidence type="ECO:0000313" key="5">
    <source>
        <dbReference type="Proteomes" id="UP000265515"/>
    </source>
</evidence>
<dbReference type="Pfam" id="PF00098">
    <property type="entry name" value="zf-CCHC"/>
    <property type="match status" value="1"/>
</dbReference>
<feature type="compositionally biased region" description="Basic and acidic residues" evidence="2">
    <location>
        <begin position="121"/>
        <end position="141"/>
    </location>
</feature>
<feature type="compositionally biased region" description="Acidic residues" evidence="2">
    <location>
        <begin position="206"/>
        <end position="217"/>
    </location>
</feature>
<dbReference type="OrthoDB" id="413361at2759"/>
<dbReference type="PROSITE" id="PS50158">
    <property type="entry name" value="ZF_CCHC"/>
    <property type="match status" value="1"/>
</dbReference>
<keyword evidence="5" id="KW-1185">Reference proteome</keyword>
<feature type="region of interest" description="Disordered" evidence="2">
    <location>
        <begin position="1"/>
        <end position="53"/>
    </location>
</feature>
<evidence type="ECO:0000256" key="1">
    <source>
        <dbReference type="PROSITE-ProRule" id="PRU00047"/>
    </source>
</evidence>
<dbReference type="Proteomes" id="UP000265515">
    <property type="component" value="Unassembled WGS sequence"/>
</dbReference>
<feature type="compositionally biased region" description="Basic and acidic residues" evidence="2">
    <location>
        <begin position="1"/>
        <end position="17"/>
    </location>
</feature>
<dbReference type="Gramene" id="GBG71369">
    <property type="protein sequence ID" value="GBG71369"/>
    <property type="gene ID" value="CBR_g8788"/>
</dbReference>
<evidence type="ECO:0000256" key="2">
    <source>
        <dbReference type="SAM" id="MobiDB-lite"/>
    </source>
</evidence>
<feature type="region of interest" description="Disordered" evidence="2">
    <location>
        <begin position="109"/>
        <end position="141"/>
    </location>
</feature>
<name>A0A388KMT4_CHABU</name>
<feature type="compositionally biased region" description="Basic and acidic residues" evidence="2">
    <location>
        <begin position="219"/>
        <end position="229"/>
    </location>
</feature>
<feature type="compositionally biased region" description="Basic and acidic residues" evidence="2">
    <location>
        <begin position="26"/>
        <end position="53"/>
    </location>
</feature>
<evidence type="ECO:0000313" key="4">
    <source>
        <dbReference type="EMBL" id="GBG71369.1"/>
    </source>
</evidence>
<accession>A0A388KMT4</accession>
<dbReference type="InterPro" id="IPR001878">
    <property type="entry name" value="Znf_CCHC"/>
</dbReference>
<keyword evidence="1" id="KW-0479">Metal-binding</keyword>
<proteinExistence type="predicted"/>
<evidence type="ECO:0000259" key="3">
    <source>
        <dbReference type="PROSITE" id="PS50158"/>
    </source>
</evidence>
<keyword evidence="1" id="KW-0862">Zinc</keyword>
<keyword evidence="1" id="KW-0863">Zinc-finger</keyword>
<dbReference type="SUPFAM" id="SSF57756">
    <property type="entry name" value="Retrovirus zinc finger-like domains"/>
    <property type="match status" value="1"/>
</dbReference>